<dbReference type="InterPro" id="IPR057944">
    <property type="entry name" value="TSTD2_N"/>
</dbReference>
<accession>A0AAD5PAV5</accession>
<dbReference type="EMBL" id="JAIXMP010000025">
    <property type="protein sequence ID" value="KAI9253936.1"/>
    <property type="molecule type" value="Genomic_DNA"/>
</dbReference>
<dbReference type="Proteomes" id="UP001209540">
    <property type="component" value="Unassembled WGS sequence"/>
</dbReference>
<evidence type="ECO:0000313" key="3">
    <source>
        <dbReference type="Proteomes" id="UP001209540"/>
    </source>
</evidence>
<dbReference type="InterPro" id="IPR020936">
    <property type="entry name" value="TrhO"/>
</dbReference>
<dbReference type="PANTHER" id="PTHR43268:SF6">
    <property type="entry name" value="THIOSULFATE SULFURTRANSFERASE_RHODANESE-LIKE DOMAIN-CONTAINING PROTEIN 2"/>
    <property type="match status" value="1"/>
</dbReference>
<dbReference type="PROSITE" id="PS50206">
    <property type="entry name" value="RHODANESE_3"/>
    <property type="match status" value="1"/>
</dbReference>
<organism evidence="2 3">
    <name type="scientific">Phascolomyces articulosus</name>
    <dbReference type="NCBI Taxonomy" id="60185"/>
    <lineage>
        <taxon>Eukaryota</taxon>
        <taxon>Fungi</taxon>
        <taxon>Fungi incertae sedis</taxon>
        <taxon>Mucoromycota</taxon>
        <taxon>Mucoromycotina</taxon>
        <taxon>Mucoromycetes</taxon>
        <taxon>Mucorales</taxon>
        <taxon>Lichtheimiaceae</taxon>
        <taxon>Phascolomyces</taxon>
    </lineage>
</organism>
<protein>
    <recommendedName>
        <fullName evidence="1">Rhodanese domain-containing protein</fullName>
    </recommendedName>
</protein>
<gene>
    <name evidence="2" type="ORF">BDA99DRAFT_562879</name>
</gene>
<dbReference type="SUPFAM" id="SSF52821">
    <property type="entry name" value="Rhodanese/Cell cycle control phosphatase"/>
    <property type="match status" value="1"/>
</dbReference>
<dbReference type="Gene3D" id="3.40.250.10">
    <property type="entry name" value="Rhodanese-like domain"/>
    <property type="match status" value="1"/>
</dbReference>
<feature type="domain" description="Rhodanese" evidence="1">
    <location>
        <begin position="258"/>
        <end position="347"/>
    </location>
</feature>
<dbReference type="Pfam" id="PF17773">
    <property type="entry name" value="UPF0176_N"/>
    <property type="match status" value="1"/>
</dbReference>
<sequence length="468" mass="53459">MPHNVDRKIKSVAIQRVIRDKKTSDTTWSCCDVEYSCHEVIGRHVHSQHTTDIEQWQDRLVKERQLKQQYTIDQANDEFRRRRTAKGSSDPITITNCNCNLDSCRVILFYKYVSVEDPIQYAQEHQDLCERLQLTGKVRISKEGLNITLAGSNSVVEQYLDWITTTPPFAIEEGDAYLSKERNNDYALLAERRYKFFKPSPGCRHVFADLSIKVVDEICPLGRPSMVGLDQLSEASGQVKKLEPQEFHEMLLEHQKKNQGTMVLLDTRNYYESRIGMFKDAITPAIRKFSRFPDYVDRNRESLNGKTIFTYCTGGIRCEKATAYMHQVLSDDTKIHMLKGGIHNYIEWCKRNDSNSPSLWLGKNYVFDARQALSLADETSSINVVGMCQGCQIPWDVYQKCGSVNCHLLVLYCTSCVMTAVDNKVYCCSDCSDNIRGDDGVCGCERKRRAEEMKPLSPATAIPSNIGI</sequence>
<proteinExistence type="predicted"/>
<dbReference type="Pfam" id="PF00581">
    <property type="entry name" value="Rhodanese"/>
    <property type="match status" value="1"/>
</dbReference>
<dbReference type="Pfam" id="PF12368">
    <property type="entry name" value="Rhodanese_C"/>
    <property type="match status" value="1"/>
</dbReference>
<reference evidence="2" key="1">
    <citation type="journal article" date="2022" name="IScience">
        <title>Evolution of zygomycete secretomes and the origins of terrestrial fungal ecologies.</title>
        <authorList>
            <person name="Chang Y."/>
            <person name="Wang Y."/>
            <person name="Mondo S."/>
            <person name="Ahrendt S."/>
            <person name="Andreopoulos W."/>
            <person name="Barry K."/>
            <person name="Beard J."/>
            <person name="Benny G.L."/>
            <person name="Blankenship S."/>
            <person name="Bonito G."/>
            <person name="Cuomo C."/>
            <person name="Desiro A."/>
            <person name="Gervers K.A."/>
            <person name="Hundley H."/>
            <person name="Kuo A."/>
            <person name="LaButti K."/>
            <person name="Lang B.F."/>
            <person name="Lipzen A."/>
            <person name="O'Donnell K."/>
            <person name="Pangilinan J."/>
            <person name="Reynolds N."/>
            <person name="Sandor L."/>
            <person name="Smith M.E."/>
            <person name="Tsang A."/>
            <person name="Grigoriev I.V."/>
            <person name="Stajich J.E."/>
            <person name="Spatafora J.W."/>
        </authorList>
    </citation>
    <scope>NUCLEOTIDE SEQUENCE</scope>
    <source>
        <strain evidence="2">RSA 2281</strain>
    </source>
</reference>
<dbReference type="InterPro" id="IPR036873">
    <property type="entry name" value="Rhodanese-like_dom_sf"/>
</dbReference>
<dbReference type="Pfam" id="PF23949">
    <property type="entry name" value="TSTD2_N"/>
    <property type="match status" value="1"/>
</dbReference>
<evidence type="ECO:0000259" key="1">
    <source>
        <dbReference type="PROSITE" id="PS50206"/>
    </source>
</evidence>
<keyword evidence="3" id="KW-1185">Reference proteome</keyword>
<dbReference type="AlphaFoldDB" id="A0AAD5PAV5"/>
<dbReference type="InterPro" id="IPR022111">
    <property type="entry name" value="Rhodanese_C"/>
</dbReference>
<dbReference type="InterPro" id="IPR001763">
    <property type="entry name" value="Rhodanese-like_dom"/>
</dbReference>
<reference evidence="2" key="2">
    <citation type="submission" date="2023-02" db="EMBL/GenBank/DDBJ databases">
        <authorList>
            <consortium name="DOE Joint Genome Institute"/>
            <person name="Mondo S.J."/>
            <person name="Chang Y."/>
            <person name="Wang Y."/>
            <person name="Ahrendt S."/>
            <person name="Andreopoulos W."/>
            <person name="Barry K."/>
            <person name="Beard J."/>
            <person name="Benny G.L."/>
            <person name="Blankenship S."/>
            <person name="Bonito G."/>
            <person name="Cuomo C."/>
            <person name="Desiro A."/>
            <person name="Gervers K.A."/>
            <person name="Hundley H."/>
            <person name="Kuo A."/>
            <person name="LaButti K."/>
            <person name="Lang B.F."/>
            <person name="Lipzen A."/>
            <person name="O'Donnell K."/>
            <person name="Pangilinan J."/>
            <person name="Reynolds N."/>
            <person name="Sandor L."/>
            <person name="Smith M.W."/>
            <person name="Tsang A."/>
            <person name="Grigoriev I.V."/>
            <person name="Stajich J.E."/>
            <person name="Spatafora J.W."/>
        </authorList>
    </citation>
    <scope>NUCLEOTIDE SEQUENCE</scope>
    <source>
        <strain evidence="2">RSA 2281</strain>
    </source>
</reference>
<evidence type="ECO:0000313" key="2">
    <source>
        <dbReference type="EMBL" id="KAI9253936.1"/>
    </source>
</evidence>
<dbReference type="PANTHER" id="PTHR43268">
    <property type="entry name" value="THIOSULFATE SULFURTRANSFERASE/RHODANESE-LIKE DOMAIN-CONTAINING PROTEIN 2"/>
    <property type="match status" value="1"/>
</dbReference>
<comment type="caution">
    <text evidence="2">The sequence shown here is derived from an EMBL/GenBank/DDBJ whole genome shotgun (WGS) entry which is preliminary data.</text>
</comment>
<dbReference type="Gene3D" id="3.30.70.100">
    <property type="match status" value="1"/>
</dbReference>
<name>A0AAD5PAV5_9FUNG</name>
<dbReference type="InterPro" id="IPR040503">
    <property type="entry name" value="TRHO_N"/>
</dbReference>
<dbReference type="SMART" id="SM00450">
    <property type="entry name" value="RHOD"/>
    <property type="match status" value="1"/>
</dbReference>